<dbReference type="PANTHER" id="PTHR43009:SF7">
    <property type="entry name" value="HOMOGENTISATE GERANYLGERANYLTRANSFERASE, CHLOROPLASTIC"/>
    <property type="match status" value="1"/>
</dbReference>
<gene>
    <name evidence="4" type="ORF">WJX84_010623</name>
</gene>
<keyword evidence="5" id="KW-1185">Reference proteome</keyword>
<evidence type="ECO:0000256" key="2">
    <source>
        <dbReference type="ARBA" id="ARBA00022679"/>
    </source>
</evidence>
<evidence type="ECO:0000256" key="1">
    <source>
        <dbReference type="ARBA" id="ARBA00005985"/>
    </source>
</evidence>
<dbReference type="GO" id="GO:0016740">
    <property type="term" value="F:transferase activity"/>
    <property type="evidence" value="ECO:0007669"/>
    <property type="project" value="UniProtKB-KW"/>
</dbReference>
<dbReference type="PANTHER" id="PTHR43009">
    <property type="entry name" value="HOMOGENTISATE SOLANESYLTRANSFERASE, CHLOROPLASTIC"/>
    <property type="match status" value="1"/>
</dbReference>
<comment type="similarity">
    <text evidence="1">Belongs to the UbiA prenyltransferase family.</text>
</comment>
<keyword evidence="2" id="KW-0808">Transferase</keyword>
<feature type="transmembrane region" description="Helical" evidence="3">
    <location>
        <begin position="127"/>
        <end position="144"/>
    </location>
</feature>
<proteinExistence type="inferred from homology"/>
<dbReference type="Proteomes" id="UP001485043">
    <property type="component" value="Unassembled WGS sequence"/>
</dbReference>
<accession>A0AAW1T2G9</accession>
<evidence type="ECO:0000313" key="4">
    <source>
        <dbReference type="EMBL" id="KAK9863710.1"/>
    </source>
</evidence>
<dbReference type="EMBL" id="JALJOV010000439">
    <property type="protein sequence ID" value="KAK9863710.1"/>
    <property type="molecule type" value="Genomic_DNA"/>
</dbReference>
<evidence type="ECO:0000313" key="5">
    <source>
        <dbReference type="Proteomes" id="UP001485043"/>
    </source>
</evidence>
<reference evidence="4 5" key="1">
    <citation type="journal article" date="2024" name="Nat. Commun.">
        <title>Phylogenomics reveals the evolutionary origins of lichenization in chlorophyte algae.</title>
        <authorList>
            <person name="Puginier C."/>
            <person name="Libourel C."/>
            <person name="Otte J."/>
            <person name="Skaloud P."/>
            <person name="Haon M."/>
            <person name="Grisel S."/>
            <person name="Petersen M."/>
            <person name="Berrin J.G."/>
            <person name="Delaux P.M."/>
            <person name="Dal Grande F."/>
            <person name="Keller J."/>
        </authorList>
    </citation>
    <scope>NUCLEOTIDE SEQUENCE [LARGE SCALE GENOMIC DNA]</scope>
    <source>
        <strain evidence="4 5">SAG 2523</strain>
    </source>
</reference>
<organism evidence="4 5">
    <name type="scientific">Apatococcus fuscideae</name>
    <dbReference type="NCBI Taxonomy" id="2026836"/>
    <lineage>
        <taxon>Eukaryota</taxon>
        <taxon>Viridiplantae</taxon>
        <taxon>Chlorophyta</taxon>
        <taxon>core chlorophytes</taxon>
        <taxon>Trebouxiophyceae</taxon>
        <taxon>Chlorellales</taxon>
        <taxon>Chlorellaceae</taxon>
        <taxon>Apatococcus</taxon>
    </lineage>
</organism>
<comment type="caution">
    <text evidence="4">The sequence shown here is derived from an EMBL/GenBank/DDBJ whole genome shotgun (WGS) entry which is preliminary data.</text>
</comment>
<protein>
    <recommendedName>
        <fullName evidence="6">DUF2062 domain-containing protein</fullName>
    </recommendedName>
</protein>
<keyword evidence="3" id="KW-1133">Transmembrane helix</keyword>
<evidence type="ECO:0008006" key="6">
    <source>
        <dbReference type="Google" id="ProtNLM"/>
    </source>
</evidence>
<feature type="transmembrane region" description="Helical" evidence="3">
    <location>
        <begin position="150"/>
        <end position="173"/>
    </location>
</feature>
<evidence type="ECO:0000256" key="3">
    <source>
        <dbReference type="SAM" id="Phobius"/>
    </source>
</evidence>
<dbReference type="AlphaFoldDB" id="A0AAW1T2G9"/>
<name>A0AAW1T2G9_9CHLO</name>
<keyword evidence="3" id="KW-0472">Membrane</keyword>
<sequence length="185" mass="20085">MQSSGCLHSSVWQSTESKCSTTRPSTNVAWRDCRYASRSQTCWKSFGDGQHTRRKGHRNALGPGAIDRQPTVCSRQLAQRSYKRGIHCTALRQYSGSGDESAGAVQEKLSALAGSLKSFYNFSRPHTMIGTFCSVCSVSLLALGRYDFTMAAAIALIQALLPALLMNICIVGVNQLESGWLAGKS</sequence>
<keyword evidence="3" id="KW-0812">Transmembrane</keyword>